<reference evidence="2" key="1">
    <citation type="submission" date="2022-06" db="EMBL/GenBank/DDBJ databases">
        <title>Novel species in genus nocardia.</title>
        <authorList>
            <person name="Li F."/>
        </authorList>
    </citation>
    <scope>NUCLEOTIDE SEQUENCE</scope>
    <source>
        <strain evidence="2">CDC141</strain>
    </source>
</reference>
<sequence>MGNPGTGVWAGVGGFGATAVTTPLRRVAAVQDRPPASVPLAAPAAVPRPRHIPIAPAQERIWAAARVGRSGDWNVARAWRIRGGEVNPAALASAVADVVARHAPLRTRYRLTEHGPAQVVAEPGGARADIAVAAITEDELAARVRECARAELDLVHELPLRARVFVLGERDVVLALTIHHIAVDGRSVAPLVRDLTTAYRARCAGRAPRFAPLPVDYIDYTLWKHAQLGDYADPWSRASAQLRYWANALVGRPSPLAFPYDRPRPARPDTEGALVPVAFDAAVQRGLLERARRARASVFMVLQAAFALCVGDFARCPDVTVATAVAGREHRVLDELVGNFADDVLMRVRLDRCADAGELLEQVRRVALAAFAHPDTPNPRLERCLPQDAEHPLFQATLILQRGVVHGPGRAVPAIDEIATGVTIAKHDLEFALTELYHRDGTPAGITGSLCYPTALFDPATATAFVRRFMATVDLLAGGYDGGLRSLLAAARDR</sequence>
<dbReference type="Gene3D" id="3.30.559.10">
    <property type="entry name" value="Chloramphenicol acetyltransferase-like domain"/>
    <property type="match status" value="1"/>
</dbReference>
<name>A0A9X2E1L8_9NOCA</name>
<dbReference type="GO" id="GO:0003824">
    <property type="term" value="F:catalytic activity"/>
    <property type="evidence" value="ECO:0007669"/>
    <property type="project" value="InterPro"/>
</dbReference>
<dbReference type="PANTHER" id="PTHR45527">
    <property type="entry name" value="NONRIBOSOMAL PEPTIDE SYNTHETASE"/>
    <property type="match status" value="1"/>
</dbReference>
<feature type="domain" description="Condensation" evidence="1">
    <location>
        <begin position="51"/>
        <end position="477"/>
    </location>
</feature>
<dbReference type="GO" id="GO:0031177">
    <property type="term" value="F:phosphopantetheine binding"/>
    <property type="evidence" value="ECO:0007669"/>
    <property type="project" value="TreeGrafter"/>
</dbReference>
<protein>
    <submittedName>
        <fullName evidence="2">Condensation domain-containing protein</fullName>
    </submittedName>
</protein>
<comment type="caution">
    <text evidence="2">The sequence shown here is derived from an EMBL/GenBank/DDBJ whole genome shotgun (WGS) entry which is preliminary data.</text>
</comment>
<dbReference type="PANTHER" id="PTHR45527:SF1">
    <property type="entry name" value="FATTY ACID SYNTHASE"/>
    <property type="match status" value="1"/>
</dbReference>
<accession>A0A9X2E1L8</accession>
<dbReference type="GO" id="GO:0008610">
    <property type="term" value="P:lipid biosynthetic process"/>
    <property type="evidence" value="ECO:0007669"/>
    <property type="project" value="UniProtKB-ARBA"/>
</dbReference>
<dbReference type="Proteomes" id="UP001139157">
    <property type="component" value="Unassembled WGS sequence"/>
</dbReference>
<dbReference type="RefSeq" id="WP_251909213.1">
    <property type="nucleotide sequence ID" value="NZ_JAMRXG010000001.1"/>
</dbReference>
<dbReference type="EMBL" id="JAMRXG010000001">
    <property type="protein sequence ID" value="MCM6772352.1"/>
    <property type="molecule type" value="Genomic_DNA"/>
</dbReference>
<dbReference type="GO" id="GO:0005829">
    <property type="term" value="C:cytosol"/>
    <property type="evidence" value="ECO:0007669"/>
    <property type="project" value="TreeGrafter"/>
</dbReference>
<proteinExistence type="predicted"/>
<evidence type="ECO:0000313" key="2">
    <source>
        <dbReference type="EMBL" id="MCM6772352.1"/>
    </source>
</evidence>
<dbReference type="AlphaFoldDB" id="A0A9X2E1L8"/>
<evidence type="ECO:0000259" key="1">
    <source>
        <dbReference type="Pfam" id="PF00668"/>
    </source>
</evidence>
<dbReference type="InterPro" id="IPR001242">
    <property type="entry name" value="Condensation_dom"/>
</dbReference>
<dbReference type="GO" id="GO:0044550">
    <property type="term" value="P:secondary metabolite biosynthetic process"/>
    <property type="evidence" value="ECO:0007669"/>
    <property type="project" value="TreeGrafter"/>
</dbReference>
<dbReference type="InterPro" id="IPR023213">
    <property type="entry name" value="CAT-like_dom_sf"/>
</dbReference>
<evidence type="ECO:0000313" key="3">
    <source>
        <dbReference type="Proteomes" id="UP001139157"/>
    </source>
</evidence>
<dbReference type="Pfam" id="PF00668">
    <property type="entry name" value="Condensation"/>
    <property type="match status" value="1"/>
</dbReference>
<gene>
    <name evidence="2" type="ORF">NDR86_02550</name>
</gene>
<dbReference type="Gene3D" id="3.30.559.30">
    <property type="entry name" value="Nonribosomal peptide synthetase, condensation domain"/>
    <property type="match status" value="1"/>
</dbReference>
<keyword evidence="3" id="KW-1185">Reference proteome</keyword>
<dbReference type="SUPFAM" id="SSF52777">
    <property type="entry name" value="CoA-dependent acyltransferases"/>
    <property type="match status" value="2"/>
</dbReference>
<organism evidence="2 3">
    <name type="scientific">Nocardia pulmonis</name>
    <dbReference type="NCBI Taxonomy" id="2951408"/>
    <lineage>
        <taxon>Bacteria</taxon>
        <taxon>Bacillati</taxon>
        <taxon>Actinomycetota</taxon>
        <taxon>Actinomycetes</taxon>
        <taxon>Mycobacteriales</taxon>
        <taxon>Nocardiaceae</taxon>
        <taxon>Nocardia</taxon>
    </lineage>
</organism>
<dbReference type="GO" id="GO:0043041">
    <property type="term" value="P:amino acid activation for nonribosomal peptide biosynthetic process"/>
    <property type="evidence" value="ECO:0007669"/>
    <property type="project" value="TreeGrafter"/>
</dbReference>